<dbReference type="SUPFAM" id="SSF54427">
    <property type="entry name" value="NTF2-like"/>
    <property type="match status" value="1"/>
</dbReference>
<feature type="domain" description="NTF2" evidence="2">
    <location>
        <begin position="8"/>
        <end position="125"/>
    </location>
</feature>
<dbReference type="VEuPathDB" id="FungiDB:PHYBLDRAFT_93066"/>
<dbReference type="EMBL" id="KV440971">
    <property type="protein sequence ID" value="OAD81033.1"/>
    <property type="molecule type" value="Genomic_DNA"/>
</dbReference>
<dbReference type="InterPro" id="IPR018222">
    <property type="entry name" value="Nuclear_transport_factor_2_euk"/>
</dbReference>
<gene>
    <name evidence="3" type="ORF">PHYBLDRAFT_93066</name>
</gene>
<keyword evidence="4" id="KW-1185">Reference proteome</keyword>
<dbReference type="GeneID" id="29004720"/>
<dbReference type="PROSITE" id="PS50177">
    <property type="entry name" value="NTF2_DOMAIN"/>
    <property type="match status" value="1"/>
</dbReference>
<dbReference type="STRING" id="763407.A0A162V9C7"/>
<reference evidence="4" key="1">
    <citation type="submission" date="2015-06" db="EMBL/GenBank/DDBJ databases">
        <title>Expansion of signal transduction pathways in fungi by whole-genome duplication.</title>
        <authorList>
            <consortium name="DOE Joint Genome Institute"/>
            <person name="Corrochano L.M."/>
            <person name="Kuo A."/>
            <person name="Marcet-Houben M."/>
            <person name="Polaino S."/>
            <person name="Salamov A."/>
            <person name="Villalobos J.M."/>
            <person name="Alvarez M.I."/>
            <person name="Avalos J."/>
            <person name="Benito E.P."/>
            <person name="Benoit I."/>
            <person name="Burger G."/>
            <person name="Camino L.P."/>
            <person name="Canovas D."/>
            <person name="Cerda-Olmedo E."/>
            <person name="Cheng J.-F."/>
            <person name="Dominguez A."/>
            <person name="Elias M."/>
            <person name="Eslava A.P."/>
            <person name="Glaser F."/>
            <person name="Grimwood J."/>
            <person name="Gutierrez G."/>
            <person name="Heitman J."/>
            <person name="Henrissat B."/>
            <person name="Iturriaga E.A."/>
            <person name="Lang B.F."/>
            <person name="Lavin J.L."/>
            <person name="Lee S."/>
            <person name="Li W."/>
            <person name="Lindquist E."/>
            <person name="Lopez-Garcia S."/>
            <person name="Luque E.M."/>
            <person name="Marcos A.T."/>
            <person name="Martin J."/>
            <person name="McCluskey K."/>
            <person name="Medina H.R."/>
            <person name="Miralles-Duran A."/>
            <person name="Miyazaki A."/>
            <person name="Munoz-Torres E."/>
            <person name="Oguiza J.A."/>
            <person name="Ohm R."/>
            <person name="Olmedo M."/>
            <person name="Orejas M."/>
            <person name="Ortiz-Castellanos L."/>
            <person name="Pisabarro A.G."/>
            <person name="Rodriguez-Romero J."/>
            <person name="Ruiz-Herrera J."/>
            <person name="Ruiz-Vazquez R."/>
            <person name="Sanz C."/>
            <person name="Schackwitz W."/>
            <person name="Schmutz J."/>
            <person name="Shahriari M."/>
            <person name="Shelest E."/>
            <person name="Silva-Franco F."/>
            <person name="Soanes D."/>
            <person name="Syed K."/>
            <person name="Tagua V.G."/>
            <person name="Talbot N.J."/>
            <person name="Thon M."/>
            <person name="De vries R.P."/>
            <person name="Wiebenga A."/>
            <person name="Yadav J.S."/>
            <person name="Braun E.L."/>
            <person name="Baker S."/>
            <person name="Garre V."/>
            <person name="Horwitz B."/>
            <person name="Torres-Martinez S."/>
            <person name="Idnurm A."/>
            <person name="Herrera-Estrella A."/>
            <person name="Gabaldon T."/>
            <person name="Grigoriev I.V."/>
        </authorList>
    </citation>
    <scope>NUCLEOTIDE SEQUENCE [LARGE SCALE GENOMIC DNA]</scope>
    <source>
        <strain evidence="4">NRRL 1555(-)</strain>
    </source>
</reference>
<evidence type="ECO:0000313" key="4">
    <source>
        <dbReference type="Proteomes" id="UP000077315"/>
    </source>
</evidence>
<dbReference type="GO" id="GO:0034517">
    <property type="term" value="P:ribophagy"/>
    <property type="evidence" value="ECO:0007669"/>
    <property type="project" value="TreeGrafter"/>
</dbReference>
<dbReference type="CDD" id="cd00780">
    <property type="entry name" value="NTF2"/>
    <property type="match status" value="1"/>
</dbReference>
<dbReference type="Proteomes" id="UP000077315">
    <property type="component" value="Unassembled WGS sequence"/>
</dbReference>
<dbReference type="FunFam" id="3.10.450.50:FF:000003">
    <property type="entry name" value="Nuclear transport factor 2 family protein"/>
    <property type="match status" value="1"/>
</dbReference>
<name>A0A162V9C7_PHYB8</name>
<dbReference type="GO" id="GO:0005829">
    <property type="term" value="C:cytosol"/>
    <property type="evidence" value="ECO:0007669"/>
    <property type="project" value="TreeGrafter"/>
</dbReference>
<accession>A0A162V9C7</accession>
<dbReference type="RefSeq" id="XP_018299073.1">
    <property type="nucleotide sequence ID" value="XM_018443815.1"/>
</dbReference>
<protein>
    <recommendedName>
        <fullName evidence="2">NTF2 domain-containing protein</fullName>
    </recommendedName>
</protein>
<dbReference type="GO" id="GO:1990904">
    <property type="term" value="C:ribonucleoprotein complex"/>
    <property type="evidence" value="ECO:0007669"/>
    <property type="project" value="TreeGrafter"/>
</dbReference>
<dbReference type="Pfam" id="PF02136">
    <property type="entry name" value="NTF2"/>
    <property type="match status" value="1"/>
</dbReference>
<organism evidence="3 4">
    <name type="scientific">Phycomyces blakesleeanus (strain ATCC 8743b / DSM 1359 / FGSC 10004 / NBRC 33097 / NRRL 1555)</name>
    <dbReference type="NCBI Taxonomy" id="763407"/>
    <lineage>
        <taxon>Eukaryota</taxon>
        <taxon>Fungi</taxon>
        <taxon>Fungi incertae sedis</taxon>
        <taxon>Mucoromycota</taxon>
        <taxon>Mucoromycotina</taxon>
        <taxon>Mucoromycetes</taxon>
        <taxon>Mucorales</taxon>
        <taxon>Phycomycetaceae</taxon>
        <taxon>Phycomyces</taxon>
    </lineage>
</organism>
<dbReference type="AlphaFoldDB" id="A0A162V9C7"/>
<dbReference type="InterPro" id="IPR032710">
    <property type="entry name" value="NTF2-like_dom_sf"/>
</dbReference>
<sequence length="130" mass="15047">MATVPLDVGLIFVREYYTFLNKKPQRIHAFYSKNSVLVRGDEGDVAKTYRGQEVREIKSMEELNFEDCKVLVTQVDSQMSANDGILIQVLGEMCNLDNPPQKFSQTFFLAPQHKGYYVLNDIFRFLKEEV</sequence>
<dbReference type="InterPro" id="IPR002075">
    <property type="entry name" value="NTF2_dom"/>
</dbReference>
<dbReference type="PANTHER" id="PTHR10693">
    <property type="entry name" value="RAS GTPASE-ACTIVATING PROTEIN-BINDING PROTEIN"/>
    <property type="match status" value="1"/>
</dbReference>
<dbReference type="OrthoDB" id="339151at2759"/>
<dbReference type="GO" id="GO:1990861">
    <property type="term" value="C:Ubp3-Bre5 deubiquitination complex"/>
    <property type="evidence" value="ECO:0007669"/>
    <property type="project" value="TreeGrafter"/>
</dbReference>
<dbReference type="GO" id="GO:0003729">
    <property type="term" value="F:mRNA binding"/>
    <property type="evidence" value="ECO:0007669"/>
    <property type="project" value="TreeGrafter"/>
</dbReference>
<dbReference type="PANTHER" id="PTHR10693:SF20">
    <property type="entry name" value="AT27578P"/>
    <property type="match status" value="1"/>
</dbReference>
<feature type="non-terminal residue" evidence="3">
    <location>
        <position position="130"/>
    </location>
</feature>
<evidence type="ECO:0000256" key="1">
    <source>
        <dbReference type="ARBA" id="ARBA00022884"/>
    </source>
</evidence>
<dbReference type="InterPro" id="IPR039539">
    <property type="entry name" value="Ras_GTPase_bind_prot"/>
</dbReference>
<dbReference type="InParanoid" id="A0A162V9C7"/>
<evidence type="ECO:0000259" key="2">
    <source>
        <dbReference type="PROSITE" id="PS50177"/>
    </source>
</evidence>
<evidence type="ECO:0000313" key="3">
    <source>
        <dbReference type="EMBL" id="OAD81033.1"/>
    </source>
</evidence>
<dbReference type="GO" id="GO:0016579">
    <property type="term" value="P:protein deubiquitination"/>
    <property type="evidence" value="ECO:0007669"/>
    <property type="project" value="TreeGrafter"/>
</dbReference>
<keyword evidence="1" id="KW-0694">RNA-binding</keyword>
<proteinExistence type="predicted"/>
<dbReference type="Gene3D" id="3.10.450.50">
    <property type="match status" value="1"/>
</dbReference>